<comment type="pathway">
    <text evidence="11">Cofactor biosynthesis; ubiquinone biosynthesis.</text>
</comment>
<evidence type="ECO:0000256" key="3">
    <source>
        <dbReference type="ARBA" id="ARBA00005985"/>
    </source>
</evidence>
<evidence type="ECO:0000313" key="14">
    <source>
        <dbReference type="Proteomes" id="UP000577362"/>
    </source>
</evidence>
<evidence type="ECO:0000256" key="1">
    <source>
        <dbReference type="ARBA" id="ARBA00001946"/>
    </source>
</evidence>
<feature type="transmembrane region" description="Helical" evidence="11">
    <location>
        <begin position="233"/>
        <end position="252"/>
    </location>
</feature>
<dbReference type="PROSITE" id="PS00943">
    <property type="entry name" value="UBIA"/>
    <property type="match status" value="1"/>
</dbReference>
<name>A0A840BUR7_9HYPH</name>
<keyword evidence="10 11" id="KW-0472">Membrane</keyword>
<dbReference type="UniPathway" id="UPA00232"/>
<dbReference type="CDD" id="cd13959">
    <property type="entry name" value="PT_UbiA_COQ2"/>
    <property type="match status" value="1"/>
</dbReference>
<dbReference type="InterPro" id="IPR030470">
    <property type="entry name" value="UbiA_prenylTrfase_CS"/>
</dbReference>
<feature type="transmembrane region" description="Helical" evidence="11">
    <location>
        <begin position="42"/>
        <end position="62"/>
    </location>
</feature>
<dbReference type="Pfam" id="PF01040">
    <property type="entry name" value="UbiA"/>
    <property type="match status" value="1"/>
</dbReference>
<organism evidence="13 14">
    <name type="scientific">Chelatococcus caeni</name>
    <dbReference type="NCBI Taxonomy" id="1348468"/>
    <lineage>
        <taxon>Bacteria</taxon>
        <taxon>Pseudomonadati</taxon>
        <taxon>Pseudomonadota</taxon>
        <taxon>Alphaproteobacteria</taxon>
        <taxon>Hyphomicrobiales</taxon>
        <taxon>Chelatococcaceae</taxon>
        <taxon>Chelatococcus</taxon>
    </lineage>
</organism>
<feature type="transmembrane region" description="Helical" evidence="11">
    <location>
        <begin position="139"/>
        <end position="157"/>
    </location>
</feature>
<dbReference type="InterPro" id="IPR000537">
    <property type="entry name" value="UbiA_prenyltransferase"/>
</dbReference>
<gene>
    <name evidence="11" type="primary">ubiA</name>
    <name evidence="13" type="ORF">GGR16_000244</name>
</gene>
<evidence type="ECO:0000256" key="11">
    <source>
        <dbReference type="HAMAP-Rule" id="MF_01635"/>
    </source>
</evidence>
<evidence type="ECO:0000256" key="4">
    <source>
        <dbReference type="ARBA" id="ARBA00022475"/>
    </source>
</evidence>
<evidence type="ECO:0000313" key="13">
    <source>
        <dbReference type="EMBL" id="MBB4015238.1"/>
    </source>
</evidence>
<proteinExistence type="inferred from homology"/>
<dbReference type="InterPro" id="IPR039653">
    <property type="entry name" value="Prenyltransferase"/>
</dbReference>
<dbReference type="GO" id="GO:0008412">
    <property type="term" value="F:4-hydroxybenzoate polyprenyltransferase activity"/>
    <property type="evidence" value="ECO:0007669"/>
    <property type="project" value="UniProtKB-UniRule"/>
</dbReference>
<dbReference type="HAMAP" id="MF_01635">
    <property type="entry name" value="UbiA"/>
    <property type="match status" value="1"/>
</dbReference>
<dbReference type="PANTHER" id="PTHR11048">
    <property type="entry name" value="PRENYLTRANSFERASES"/>
    <property type="match status" value="1"/>
</dbReference>
<evidence type="ECO:0000256" key="12">
    <source>
        <dbReference type="NCBIfam" id="TIGR01474"/>
    </source>
</evidence>
<keyword evidence="6 11" id="KW-0808">Transferase</keyword>
<reference evidence="13 14" key="1">
    <citation type="submission" date="2020-08" db="EMBL/GenBank/DDBJ databases">
        <title>Genomic Encyclopedia of Type Strains, Phase IV (KMG-IV): sequencing the most valuable type-strain genomes for metagenomic binning, comparative biology and taxonomic classification.</title>
        <authorList>
            <person name="Goeker M."/>
        </authorList>
    </citation>
    <scope>NUCLEOTIDE SEQUENCE [LARGE SCALE GENOMIC DNA]</scope>
    <source>
        <strain evidence="13 14">DSM 103737</strain>
    </source>
</reference>
<dbReference type="NCBIfam" id="TIGR01474">
    <property type="entry name" value="ubiA_proteo"/>
    <property type="match status" value="1"/>
</dbReference>
<comment type="cofactor">
    <cofactor evidence="1 11">
        <name>Mg(2+)</name>
        <dbReference type="ChEBI" id="CHEBI:18420"/>
    </cofactor>
</comment>
<keyword evidence="7 11" id="KW-0831">Ubiquinone biosynthesis</keyword>
<comment type="caution">
    <text evidence="13">The sequence shown here is derived from an EMBL/GenBank/DDBJ whole genome shotgun (WGS) entry which is preliminary data.</text>
</comment>
<dbReference type="Gene3D" id="1.10.357.140">
    <property type="entry name" value="UbiA prenyltransferase"/>
    <property type="match status" value="1"/>
</dbReference>
<keyword evidence="11" id="KW-0460">Magnesium</keyword>
<dbReference type="GO" id="GO:0006744">
    <property type="term" value="P:ubiquinone biosynthetic process"/>
    <property type="evidence" value="ECO:0007669"/>
    <property type="project" value="UniProtKB-UniRule"/>
</dbReference>
<dbReference type="FunFam" id="1.10.357.140:FF:000008">
    <property type="entry name" value="4-hydroxybenzoate octaprenyltransferase"/>
    <property type="match status" value="1"/>
</dbReference>
<evidence type="ECO:0000256" key="9">
    <source>
        <dbReference type="ARBA" id="ARBA00022989"/>
    </source>
</evidence>
<comment type="function">
    <text evidence="11">Catalyzes the prenylation of para-hydroxybenzoate (PHB) with an all-trans polyprenyl group. Mediates the second step in the final reaction sequence of ubiquinone-8 (UQ-8) biosynthesis, which is the condensation of the polyisoprenoid side chain with PHB, generating the first membrane-bound Q intermediate 3-octaprenyl-4-hydroxybenzoate.</text>
</comment>
<keyword evidence="8 11" id="KW-0812">Transmembrane</keyword>
<dbReference type="GO" id="GO:0005886">
    <property type="term" value="C:plasma membrane"/>
    <property type="evidence" value="ECO:0007669"/>
    <property type="project" value="UniProtKB-SubCell"/>
</dbReference>
<comment type="catalytic activity">
    <reaction evidence="11">
        <text>all-trans-octaprenyl diphosphate + 4-hydroxybenzoate = 4-hydroxy-3-(all-trans-octaprenyl)benzoate + diphosphate</text>
        <dbReference type="Rhea" id="RHEA:27782"/>
        <dbReference type="ChEBI" id="CHEBI:1617"/>
        <dbReference type="ChEBI" id="CHEBI:17879"/>
        <dbReference type="ChEBI" id="CHEBI:33019"/>
        <dbReference type="ChEBI" id="CHEBI:57711"/>
        <dbReference type="EC" id="2.5.1.39"/>
    </reaction>
</comment>
<dbReference type="InterPro" id="IPR044878">
    <property type="entry name" value="UbiA_sf"/>
</dbReference>
<feature type="transmembrane region" description="Helical" evidence="11">
    <location>
        <begin position="258"/>
        <end position="276"/>
    </location>
</feature>
<keyword evidence="4 11" id="KW-1003">Cell membrane</keyword>
<evidence type="ECO:0000256" key="6">
    <source>
        <dbReference type="ARBA" id="ARBA00022679"/>
    </source>
</evidence>
<evidence type="ECO:0000256" key="10">
    <source>
        <dbReference type="ARBA" id="ARBA00023136"/>
    </source>
</evidence>
<evidence type="ECO:0000256" key="5">
    <source>
        <dbReference type="ARBA" id="ARBA00022519"/>
    </source>
</evidence>
<feature type="transmembrane region" description="Helical" evidence="11">
    <location>
        <begin position="113"/>
        <end position="133"/>
    </location>
</feature>
<dbReference type="Proteomes" id="UP000577362">
    <property type="component" value="Unassembled WGS sequence"/>
</dbReference>
<dbReference type="RefSeq" id="WP_019401660.1">
    <property type="nucleotide sequence ID" value="NZ_JACIEN010000001.1"/>
</dbReference>
<dbReference type="PANTHER" id="PTHR11048:SF28">
    <property type="entry name" value="4-HYDROXYBENZOATE POLYPRENYLTRANSFERASE, MITOCHONDRIAL"/>
    <property type="match status" value="1"/>
</dbReference>
<feature type="transmembrane region" description="Helical" evidence="11">
    <location>
        <begin position="68"/>
        <end position="92"/>
    </location>
</feature>
<evidence type="ECO:0000256" key="7">
    <source>
        <dbReference type="ARBA" id="ARBA00022688"/>
    </source>
</evidence>
<dbReference type="EMBL" id="JACIEN010000001">
    <property type="protein sequence ID" value="MBB4015238.1"/>
    <property type="molecule type" value="Genomic_DNA"/>
</dbReference>
<keyword evidence="5 11" id="KW-0997">Cell inner membrane</keyword>
<dbReference type="Gene3D" id="1.20.120.1780">
    <property type="entry name" value="UbiA prenyltransferase"/>
    <property type="match status" value="1"/>
</dbReference>
<sequence>MTAAPQPLDQPVADAAAGNWVDRYAPAASRPYLRLARIDRPIGWWLLLLPCWWSLMLAAIATGTIPNLWYAVLFLIGAVAMRGAGSTYNDIVDRDLDAKVARTRMRPLPSGQVKAAAAAAFLALQALVGLAVLLQFNGFAILVGFLSLVPVAVYPFMKRFMSMPQLVLGLAFAWGGLIGWAVVTGTLAAPAYLAYAAAIAWTVGYDTIYALQDIEDDPIAGIKSSARLFGSEAATGVAVCYAAAVVLVGLAAHLAGGGLVAFAAVGAFALHLAWQVRSIELDNPQKALSLFKSNRDAGLILAVGLAADALLRAVL</sequence>
<evidence type="ECO:0000256" key="2">
    <source>
        <dbReference type="ARBA" id="ARBA00004141"/>
    </source>
</evidence>
<accession>A0A840BUR7</accession>
<evidence type="ECO:0000256" key="8">
    <source>
        <dbReference type="ARBA" id="ARBA00022692"/>
    </source>
</evidence>
<dbReference type="FunFam" id="1.20.120.1780:FF:000001">
    <property type="entry name" value="4-hydroxybenzoate octaprenyltransferase"/>
    <property type="match status" value="1"/>
</dbReference>
<comment type="similarity">
    <text evidence="3 11">Belongs to the UbiA prenyltransferase family.</text>
</comment>
<keyword evidence="9 11" id="KW-1133">Transmembrane helix</keyword>
<comment type="subcellular location">
    <subcellularLocation>
        <location evidence="11">Cell inner membrane</location>
        <topology evidence="11">Multi-pass membrane protein</topology>
    </subcellularLocation>
    <subcellularLocation>
        <location evidence="2">Membrane</location>
        <topology evidence="2">Multi-pass membrane protein</topology>
    </subcellularLocation>
</comment>
<dbReference type="InterPro" id="IPR006370">
    <property type="entry name" value="HB_polyprenyltransferase-like"/>
</dbReference>
<protein>
    <recommendedName>
        <fullName evidence="11 12">4-hydroxybenzoate octaprenyltransferase</fullName>
        <ecNumber evidence="11 12">2.5.1.39</ecNumber>
    </recommendedName>
    <alternativeName>
        <fullName evidence="11">4-HB polyprenyltransferase</fullName>
    </alternativeName>
</protein>
<dbReference type="EC" id="2.5.1.39" evidence="11 12"/>
<keyword evidence="14" id="KW-1185">Reference proteome</keyword>
<dbReference type="AlphaFoldDB" id="A0A840BUR7"/>